<evidence type="ECO:0008006" key="3">
    <source>
        <dbReference type="Google" id="ProtNLM"/>
    </source>
</evidence>
<evidence type="ECO:0000313" key="2">
    <source>
        <dbReference type="Proteomes" id="UP001162483"/>
    </source>
</evidence>
<organism evidence="1 2">
    <name type="scientific">Staurois parvus</name>
    <dbReference type="NCBI Taxonomy" id="386267"/>
    <lineage>
        <taxon>Eukaryota</taxon>
        <taxon>Metazoa</taxon>
        <taxon>Chordata</taxon>
        <taxon>Craniata</taxon>
        <taxon>Vertebrata</taxon>
        <taxon>Euteleostomi</taxon>
        <taxon>Amphibia</taxon>
        <taxon>Batrachia</taxon>
        <taxon>Anura</taxon>
        <taxon>Neobatrachia</taxon>
        <taxon>Ranoidea</taxon>
        <taxon>Ranidae</taxon>
        <taxon>Staurois</taxon>
    </lineage>
</organism>
<protein>
    <recommendedName>
        <fullName evidence="3">Ribosomal protein L20</fullName>
    </recommendedName>
</protein>
<comment type="caution">
    <text evidence="1">The sequence shown here is derived from an EMBL/GenBank/DDBJ whole genome shotgun (WGS) entry which is preliminary data.</text>
</comment>
<sequence length="51" mass="6471">MTVCYKKTKTNNNIKKIKLKFWLRFMKKDYIFAQFYKKNSFFQNVWNFSFI</sequence>
<evidence type="ECO:0000313" key="1">
    <source>
        <dbReference type="EMBL" id="CAI9542537.1"/>
    </source>
</evidence>
<accession>A0ABN9B2N3</accession>
<dbReference type="Proteomes" id="UP001162483">
    <property type="component" value="Unassembled WGS sequence"/>
</dbReference>
<dbReference type="EMBL" id="CATNWA010002283">
    <property type="protein sequence ID" value="CAI9542537.1"/>
    <property type="molecule type" value="Genomic_DNA"/>
</dbReference>
<proteinExistence type="predicted"/>
<keyword evidence="2" id="KW-1185">Reference proteome</keyword>
<reference evidence="1" key="1">
    <citation type="submission" date="2023-05" db="EMBL/GenBank/DDBJ databases">
        <authorList>
            <person name="Stuckert A."/>
        </authorList>
    </citation>
    <scope>NUCLEOTIDE SEQUENCE</scope>
</reference>
<gene>
    <name evidence="1" type="ORF">SPARVUS_LOCUS2108362</name>
</gene>
<name>A0ABN9B2N3_9NEOB</name>